<sequence>MMKRVSRYRAWALLLACAMTLTACDDESPPAPDAGIPDAGVRDSGVPDSGAPDAGDAGPSGWDGG</sequence>
<feature type="chain" id="PRO_5032785981" description="Lipoprotein" evidence="2">
    <location>
        <begin position="24"/>
        <end position="65"/>
    </location>
</feature>
<name>A0A848LUQ7_9BACT</name>
<accession>A0A848LUQ7</accession>
<protein>
    <recommendedName>
        <fullName evidence="5">Lipoprotein</fullName>
    </recommendedName>
</protein>
<keyword evidence="4" id="KW-1185">Reference proteome</keyword>
<dbReference type="PROSITE" id="PS51257">
    <property type="entry name" value="PROKAR_LIPOPROTEIN"/>
    <property type="match status" value="1"/>
</dbReference>
<dbReference type="AlphaFoldDB" id="A0A848LUQ7"/>
<dbReference type="EMBL" id="JABBJJ010000313">
    <property type="protein sequence ID" value="NMO21322.1"/>
    <property type="molecule type" value="Genomic_DNA"/>
</dbReference>
<evidence type="ECO:0000313" key="3">
    <source>
        <dbReference type="EMBL" id="NMO21322.1"/>
    </source>
</evidence>
<keyword evidence="2" id="KW-0732">Signal</keyword>
<feature type="region of interest" description="Disordered" evidence="1">
    <location>
        <begin position="24"/>
        <end position="65"/>
    </location>
</feature>
<evidence type="ECO:0000256" key="2">
    <source>
        <dbReference type="SAM" id="SignalP"/>
    </source>
</evidence>
<feature type="signal peptide" evidence="2">
    <location>
        <begin position="1"/>
        <end position="23"/>
    </location>
</feature>
<dbReference type="Proteomes" id="UP000518300">
    <property type="component" value="Unassembled WGS sequence"/>
</dbReference>
<evidence type="ECO:0000313" key="4">
    <source>
        <dbReference type="Proteomes" id="UP000518300"/>
    </source>
</evidence>
<proteinExistence type="predicted"/>
<organism evidence="3 4">
    <name type="scientific">Pyxidicoccus fallax</name>
    <dbReference type="NCBI Taxonomy" id="394095"/>
    <lineage>
        <taxon>Bacteria</taxon>
        <taxon>Pseudomonadati</taxon>
        <taxon>Myxococcota</taxon>
        <taxon>Myxococcia</taxon>
        <taxon>Myxococcales</taxon>
        <taxon>Cystobacterineae</taxon>
        <taxon>Myxococcaceae</taxon>
        <taxon>Pyxidicoccus</taxon>
    </lineage>
</organism>
<feature type="non-terminal residue" evidence="3">
    <location>
        <position position="65"/>
    </location>
</feature>
<gene>
    <name evidence="3" type="ORF">HG543_41695</name>
</gene>
<comment type="caution">
    <text evidence="3">The sequence shown here is derived from an EMBL/GenBank/DDBJ whole genome shotgun (WGS) entry which is preliminary data.</text>
</comment>
<evidence type="ECO:0008006" key="5">
    <source>
        <dbReference type="Google" id="ProtNLM"/>
    </source>
</evidence>
<feature type="compositionally biased region" description="Low complexity" evidence="1">
    <location>
        <begin position="47"/>
        <end position="65"/>
    </location>
</feature>
<evidence type="ECO:0000256" key="1">
    <source>
        <dbReference type="SAM" id="MobiDB-lite"/>
    </source>
</evidence>
<reference evidence="3 4" key="1">
    <citation type="submission" date="2020-04" db="EMBL/GenBank/DDBJ databases">
        <title>Draft genome of Pyxidicoccus fallax type strain.</title>
        <authorList>
            <person name="Whitworth D.E."/>
        </authorList>
    </citation>
    <scope>NUCLEOTIDE SEQUENCE [LARGE SCALE GENOMIC DNA]</scope>
    <source>
        <strain evidence="3 4">DSM 14698</strain>
    </source>
</reference>